<feature type="domain" description="Flagellar protein FlgJ N-terminal" evidence="1">
    <location>
        <begin position="46"/>
        <end position="89"/>
    </location>
</feature>
<protein>
    <recommendedName>
        <fullName evidence="1">Flagellar protein FlgJ N-terminal domain-containing protein</fullName>
    </recommendedName>
</protein>
<comment type="caution">
    <text evidence="2">The sequence shown here is derived from an EMBL/GenBank/DDBJ whole genome shotgun (WGS) entry which is preliminary data.</text>
</comment>
<organism evidence="2 3">
    <name type="scientific">Thermodesulfatator autotrophicus</name>
    <dbReference type="NCBI Taxonomy" id="1795632"/>
    <lineage>
        <taxon>Bacteria</taxon>
        <taxon>Pseudomonadati</taxon>
        <taxon>Thermodesulfobacteriota</taxon>
        <taxon>Thermodesulfobacteria</taxon>
        <taxon>Thermodesulfobacteriales</taxon>
        <taxon>Thermodesulfatatoraceae</taxon>
        <taxon>Thermodesulfatator</taxon>
    </lineage>
</organism>
<dbReference type="STRING" id="1795632.TH606_01115"/>
<dbReference type="InterPro" id="IPR019301">
    <property type="entry name" value="Flagellar_prot_FlgJ_N"/>
</dbReference>
<sequence length="102" mass="11775">MKITSLDLKSIQKLESLAKKDREAALRKACQEFEAVFLYQILKGLKKTIPEGGLVPKSFQREMYEDFFYQEVSRRLAQKGTGLSEMLYRELSQKYGKMAGSK</sequence>
<dbReference type="AlphaFoldDB" id="A0A177E9G0"/>
<evidence type="ECO:0000259" key="1">
    <source>
        <dbReference type="Pfam" id="PF10135"/>
    </source>
</evidence>
<accession>A0A177E9G0</accession>
<dbReference type="OrthoDB" id="9796740at2"/>
<gene>
    <name evidence="2" type="ORF">TH606_01115</name>
</gene>
<dbReference type="Pfam" id="PF10135">
    <property type="entry name" value="Rod-binding"/>
    <property type="match status" value="1"/>
</dbReference>
<dbReference type="EMBL" id="LSFI01000003">
    <property type="protein sequence ID" value="OAG28587.1"/>
    <property type="molecule type" value="Genomic_DNA"/>
</dbReference>
<evidence type="ECO:0000313" key="3">
    <source>
        <dbReference type="Proteomes" id="UP000076964"/>
    </source>
</evidence>
<evidence type="ECO:0000313" key="2">
    <source>
        <dbReference type="EMBL" id="OAG28587.1"/>
    </source>
</evidence>
<dbReference type="RefSeq" id="WP_068540746.1">
    <property type="nucleotide sequence ID" value="NZ_LSFI01000003.1"/>
</dbReference>
<proteinExistence type="predicted"/>
<dbReference type="Proteomes" id="UP000076964">
    <property type="component" value="Unassembled WGS sequence"/>
</dbReference>
<name>A0A177E9G0_9BACT</name>
<keyword evidence="3" id="KW-1185">Reference proteome</keyword>
<reference evidence="2 3" key="1">
    <citation type="submission" date="2016-02" db="EMBL/GenBank/DDBJ databases">
        <title>Draft genome sequence of Thermodesulfatator sp. S606.</title>
        <authorList>
            <person name="Lai Q."/>
            <person name="Cao J."/>
            <person name="Dupont S."/>
            <person name="Shao Z."/>
            <person name="Jebbar M."/>
            <person name="Alain K."/>
        </authorList>
    </citation>
    <scope>NUCLEOTIDE SEQUENCE [LARGE SCALE GENOMIC DNA]</scope>
    <source>
        <strain evidence="2 3">S606</strain>
    </source>
</reference>